<dbReference type="Pfam" id="PF05193">
    <property type="entry name" value="Peptidase_M16_C"/>
    <property type="match status" value="1"/>
</dbReference>
<dbReference type="PANTHER" id="PTHR11851:SF134">
    <property type="entry name" value="ZINC-DEPENDENT PROTEASE"/>
    <property type="match status" value="1"/>
</dbReference>
<dbReference type="InterPro" id="IPR011249">
    <property type="entry name" value="Metalloenz_LuxS/M16"/>
</dbReference>
<dbReference type="InterPro" id="IPR007863">
    <property type="entry name" value="Peptidase_M16_C"/>
</dbReference>
<dbReference type="InterPro" id="IPR050361">
    <property type="entry name" value="MPP/UQCRC_Complex"/>
</dbReference>
<dbReference type="RefSeq" id="WP_318750013.1">
    <property type="nucleotide sequence ID" value="NZ_CP132508.1"/>
</dbReference>
<dbReference type="SUPFAM" id="SSF63411">
    <property type="entry name" value="LuxS/MPP-like metallohydrolase"/>
    <property type="match status" value="2"/>
</dbReference>
<keyword evidence="5" id="KW-1185">Reference proteome</keyword>
<protein>
    <submittedName>
        <fullName evidence="4">Pitrilysin family protein</fullName>
    </submittedName>
</protein>
<proteinExistence type="predicted"/>
<evidence type="ECO:0000259" key="2">
    <source>
        <dbReference type="Pfam" id="PF00675"/>
    </source>
</evidence>
<evidence type="ECO:0000259" key="3">
    <source>
        <dbReference type="Pfam" id="PF05193"/>
    </source>
</evidence>
<feature type="domain" description="Peptidase M16 C-terminal" evidence="3">
    <location>
        <begin position="184"/>
        <end position="362"/>
    </location>
</feature>
<dbReference type="Proteomes" id="UP001304683">
    <property type="component" value="Chromosome"/>
</dbReference>
<dbReference type="PANTHER" id="PTHR11851">
    <property type="entry name" value="METALLOPROTEASE"/>
    <property type="match status" value="1"/>
</dbReference>
<feature type="domain" description="Peptidase M16 N-terminal" evidence="2">
    <location>
        <begin position="65"/>
        <end position="172"/>
    </location>
</feature>
<evidence type="ECO:0000256" key="1">
    <source>
        <dbReference type="SAM" id="MobiDB-lite"/>
    </source>
</evidence>
<dbReference type="Gene3D" id="3.30.830.10">
    <property type="entry name" value="Metalloenzyme, LuxS/M16 peptidase-like"/>
    <property type="match status" value="2"/>
</dbReference>
<gene>
    <name evidence="4" type="ORF">Q5761_07045</name>
</gene>
<organism evidence="4 5">
    <name type="scientific">Thermaerobacter composti</name>
    <dbReference type="NCBI Taxonomy" id="554949"/>
    <lineage>
        <taxon>Bacteria</taxon>
        <taxon>Bacillati</taxon>
        <taxon>Bacillota</taxon>
        <taxon>Clostridia</taxon>
        <taxon>Eubacteriales</taxon>
        <taxon>Clostridiales Family XVII. Incertae Sedis</taxon>
        <taxon>Thermaerobacter</taxon>
    </lineage>
</organism>
<dbReference type="InterPro" id="IPR011765">
    <property type="entry name" value="Pept_M16_N"/>
</dbReference>
<accession>A0ABZ0QKX3</accession>
<evidence type="ECO:0000313" key="4">
    <source>
        <dbReference type="EMBL" id="WPD18148.1"/>
    </source>
</evidence>
<dbReference type="EMBL" id="CP132508">
    <property type="protein sequence ID" value="WPD18148.1"/>
    <property type="molecule type" value="Genomic_DNA"/>
</dbReference>
<evidence type="ECO:0000313" key="5">
    <source>
        <dbReference type="Proteomes" id="UP001304683"/>
    </source>
</evidence>
<feature type="region of interest" description="Disordered" evidence="1">
    <location>
        <begin position="226"/>
        <end position="245"/>
    </location>
</feature>
<sequence>MNVVERQVPGLDERLFEARVAPGAEVVVIRKPGFRKKYATYATRYGSIDRVLRDPATGREVEVPPGAAHFLEHKLFDKPEGSVLERFAQLGASMNAYTGPFYTVYLFSVVEPFEACLELLLDYVQDPRFTPESVAKEQGIIGQEIATARDHPLIRLHYDFLEAMYRRHPVRDWILGSPESIATLTPELLEAIHRAAYHPANMTVCVVGDVDPQGVVAMVAEDLGRRGIPPRPRPERRLPAEGPDLARPQTARRMGVSRPYVQWGIKFGPFPPDEGGLRAAVLGDLVAEALFGRLTPWYEEQYRRQVITDRYWYGLSVVPGAAHWEVGGETADPDAFANACEARLGEALSHGIDPDLFEAVRRKAMGEFLALLDSPEELAHGFLADRFLGWDLYRRLTILDELDADAATRWLREHADPRRTVRAAVLPQEEVA</sequence>
<reference evidence="4 5" key="1">
    <citation type="submission" date="2023-08" db="EMBL/GenBank/DDBJ databases">
        <title>Genome sequence of Thermaerobacter compostii strain Ins1, a spore-forming filamentous bacterium isolated from a deep geothermal reservoir.</title>
        <authorList>
            <person name="Bregnard D."/>
            <person name="Gonzalez D."/>
            <person name="Junier P."/>
        </authorList>
    </citation>
    <scope>NUCLEOTIDE SEQUENCE [LARGE SCALE GENOMIC DNA]</scope>
    <source>
        <strain evidence="4 5">Ins1</strain>
    </source>
</reference>
<dbReference type="Pfam" id="PF00675">
    <property type="entry name" value="Peptidase_M16"/>
    <property type="match status" value="1"/>
</dbReference>
<dbReference type="NCBIfam" id="NF047421">
    <property type="entry name" value="YfmH_fam"/>
    <property type="match status" value="1"/>
</dbReference>
<name>A0ABZ0QKX3_9FIRM</name>